<proteinExistence type="predicted"/>
<dbReference type="AlphaFoldDB" id="A0AAD6PZM8"/>
<evidence type="ECO:0008006" key="4">
    <source>
        <dbReference type="Google" id="ProtNLM"/>
    </source>
</evidence>
<dbReference type="PANTHER" id="PTHR11241:SF0">
    <property type="entry name" value="DEOXYURIDINE 5'-TRIPHOSPHATE NUCLEOTIDOHYDROLASE"/>
    <property type="match status" value="1"/>
</dbReference>
<dbReference type="InterPro" id="IPR008181">
    <property type="entry name" value="dUTPase"/>
</dbReference>
<dbReference type="Proteomes" id="UP001164929">
    <property type="component" value="Chromosome 14"/>
</dbReference>
<feature type="chain" id="PRO_5042280076" description="Secreted protein" evidence="1">
    <location>
        <begin position="19"/>
        <end position="77"/>
    </location>
</feature>
<dbReference type="GO" id="GO:0046081">
    <property type="term" value="P:dUTP catabolic process"/>
    <property type="evidence" value="ECO:0007669"/>
    <property type="project" value="InterPro"/>
</dbReference>
<organism evidence="2 3">
    <name type="scientific">Populus alba x Populus x berolinensis</name>
    <dbReference type="NCBI Taxonomy" id="444605"/>
    <lineage>
        <taxon>Eukaryota</taxon>
        <taxon>Viridiplantae</taxon>
        <taxon>Streptophyta</taxon>
        <taxon>Embryophyta</taxon>
        <taxon>Tracheophyta</taxon>
        <taxon>Spermatophyta</taxon>
        <taxon>Magnoliopsida</taxon>
        <taxon>eudicotyledons</taxon>
        <taxon>Gunneridae</taxon>
        <taxon>Pentapetalae</taxon>
        <taxon>rosids</taxon>
        <taxon>fabids</taxon>
        <taxon>Malpighiales</taxon>
        <taxon>Salicaceae</taxon>
        <taxon>Saliceae</taxon>
        <taxon>Populus</taxon>
    </lineage>
</organism>
<keyword evidence="1" id="KW-0732">Signal</keyword>
<accession>A0AAD6PZM8</accession>
<dbReference type="EMBL" id="JAQIZT010000014">
    <property type="protein sequence ID" value="KAJ6973704.1"/>
    <property type="molecule type" value="Genomic_DNA"/>
</dbReference>
<reference evidence="2" key="1">
    <citation type="journal article" date="2023" name="Mol. Ecol. Resour.">
        <title>Chromosome-level genome assembly of a triploid poplar Populus alba 'Berolinensis'.</title>
        <authorList>
            <person name="Chen S."/>
            <person name="Yu Y."/>
            <person name="Wang X."/>
            <person name="Wang S."/>
            <person name="Zhang T."/>
            <person name="Zhou Y."/>
            <person name="He R."/>
            <person name="Meng N."/>
            <person name="Wang Y."/>
            <person name="Liu W."/>
            <person name="Liu Z."/>
            <person name="Liu J."/>
            <person name="Guo Q."/>
            <person name="Huang H."/>
            <person name="Sederoff R.R."/>
            <person name="Wang G."/>
            <person name="Qu G."/>
            <person name="Chen S."/>
        </authorList>
    </citation>
    <scope>NUCLEOTIDE SEQUENCE</scope>
    <source>
        <strain evidence="2">SC-2020</strain>
    </source>
</reference>
<dbReference type="PANTHER" id="PTHR11241">
    <property type="entry name" value="DEOXYURIDINE 5'-TRIPHOSPHATE NUCLEOTIDOHYDROLASE"/>
    <property type="match status" value="1"/>
</dbReference>
<name>A0AAD6PZM8_9ROSI</name>
<dbReference type="InterPro" id="IPR036157">
    <property type="entry name" value="dUTPase-like_sf"/>
</dbReference>
<keyword evidence="3" id="KW-1185">Reference proteome</keyword>
<dbReference type="GO" id="GO:0000287">
    <property type="term" value="F:magnesium ion binding"/>
    <property type="evidence" value="ECO:0007669"/>
    <property type="project" value="InterPro"/>
</dbReference>
<evidence type="ECO:0000313" key="3">
    <source>
        <dbReference type="Proteomes" id="UP001164929"/>
    </source>
</evidence>
<protein>
    <recommendedName>
        <fullName evidence="4">Secreted protein</fullName>
    </recommendedName>
</protein>
<dbReference type="GO" id="GO:0004170">
    <property type="term" value="F:dUTP diphosphatase activity"/>
    <property type="evidence" value="ECO:0007669"/>
    <property type="project" value="InterPro"/>
</dbReference>
<evidence type="ECO:0000256" key="1">
    <source>
        <dbReference type="SAM" id="SignalP"/>
    </source>
</evidence>
<feature type="signal peptide" evidence="1">
    <location>
        <begin position="1"/>
        <end position="18"/>
    </location>
</feature>
<dbReference type="Gene3D" id="2.70.40.10">
    <property type="match status" value="1"/>
</dbReference>
<comment type="caution">
    <text evidence="2">The sequence shown here is derived from an EMBL/GenBank/DDBJ whole genome shotgun (WGS) entry which is preliminary data.</text>
</comment>
<gene>
    <name evidence="2" type="ORF">NC653_033903</name>
</gene>
<dbReference type="GO" id="GO:0006226">
    <property type="term" value="P:dUMP biosynthetic process"/>
    <property type="evidence" value="ECO:0007669"/>
    <property type="project" value="InterPro"/>
</dbReference>
<dbReference type="SUPFAM" id="SSF51283">
    <property type="entry name" value="dUTPase-like"/>
    <property type="match status" value="1"/>
</dbReference>
<sequence length="77" mass="8590">MFTDGLVLFLKLSFVVLALRSGLEWKHSIDVGVGVIDVDYRGLVWLILEKIVTPNVMQIEDLDATERGVGEFRSIGV</sequence>
<evidence type="ECO:0000313" key="2">
    <source>
        <dbReference type="EMBL" id="KAJ6973704.1"/>
    </source>
</evidence>